<dbReference type="PANTHER" id="PTHR30349:SF81">
    <property type="entry name" value="TYROSINE RECOMBINASE XERC"/>
    <property type="match status" value="1"/>
</dbReference>
<gene>
    <name evidence="8" type="ORF">HMPREF0179_00300</name>
</gene>
<keyword evidence="3 5" id="KW-0238">DNA-binding</keyword>
<evidence type="ECO:0000256" key="5">
    <source>
        <dbReference type="PROSITE-ProRule" id="PRU01248"/>
    </source>
</evidence>
<dbReference type="InterPro" id="IPR050090">
    <property type="entry name" value="Tyrosine_recombinase_XerCD"/>
</dbReference>
<proteinExistence type="predicted"/>
<dbReference type="Gene3D" id="1.10.150.130">
    <property type="match status" value="1"/>
</dbReference>
<dbReference type="OrthoDB" id="9789256at2"/>
<dbReference type="Pfam" id="PF13495">
    <property type="entry name" value="Phage_int_SAM_4"/>
    <property type="match status" value="1"/>
</dbReference>
<dbReference type="PROSITE" id="PS51898">
    <property type="entry name" value="TYR_RECOMBINASE"/>
    <property type="match status" value="1"/>
</dbReference>
<dbReference type="InterPro" id="IPR044068">
    <property type="entry name" value="CB"/>
</dbReference>
<dbReference type="GO" id="GO:0003677">
    <property type="term" value="F:DNA binding"/>
    <property type="evidence" value="ECO:0007669"/>
    <property type="project" value="UniProtKB-UniRule"/>
</dbReference>
<name>E5Y290_BILW3</name>
<dbReference type="InterPro" id="IPR013762">
    <property type="entry name" value="Integrase-like_cat_sf"/>
</dbReference>
<accession>E5Y290</accession>
<reference evidence="8 9" key="2">
    <citation type="submission" date="2013-04" db="EMBL/GenBank/DDBJ databases">
        <title>The Genome Sequence of Bilophila wadsworthia 3_1_6.</title>
        <authorList>
            <consortium name="The Broad Institute Genomics Platform"/>
            <person name="Earl A."/>
            <person name="Ward D."/>
            <person name="Feldgarden M."/>
            <person name="Gevers D."/>
            <person name="Sibley C."/>
            <person name="Strauss J."/>
            <person name="Allen-Vercoe E."/>
            <person name="Walker B."/>
            <person name="Young S."/>
            <person name="Zeng Q."/>
            <person name="Gargeya S."/>
            <person name="Fitzgerald M."/>
            <person name="Haas B."/>
            <person name="Abouelleil A."/>
            <person name="Allen A.W."/>
            <person name="Alvarado L."/>
            <person name="Arachchi H.M."/>
            <person name="Berlin A.M."/>
            <person name="Chapman S.B."/>
            <person name="Gainer-Dewar J."/>
            <person name="Goldberg J."/>
            <person name="Griggs A."/>
            <person name="Gujja S."/>
            <person name="Hansen M."/>
            <person name="Howarth C."/>
            <person name="Imamovic A."/>
            <person name="Ireland A."/>
            <person name="Larimer J."/>
            <person name="McCowan C."/>
            <person name="Murphy C."/>
            <person name="Pearson M."/>
            <person name="Poon T.W."/>
            <person name="Priest M."/>
            <person name="Roberts A."/>
            <person name="Saif S."/>
            <person name="Shea T."/>
            <person name="Sisk P."/>
            <person name="Sykes S."/>
            <person name="Wortman J."/>
            <person name="Nusbaum C."/>
            <person name="Birren B."/>
        </authorList>
    </citation>
    <scope>NUCLEOTIDE SEQUENCE [LARGE SCALE GENOMIC DNA]</scope>
    <source>
        <strain evidence="8 9">3_1_6</strain>
    </source>
</reference>
<dbReference type="PANTHER" id="PTHR30349">
    <property type="entry name" value="PHAGE INTEGRASE-RELATED"/>
    <property type="match status" value="1"/>
</dbReference>
<dbReference type="CDD" id="cd00397">
    <property type="entry name" value="DNA_BRE_C"/>
    <property type="match status" value="1"/>
</dbReference>
<dbReference type="HOGENOM" id="CLU_027562_9_5_7"/>
<evidence type="ECO:0000256" key="2">
    <source>
        <dbReference type="ARBA" id="ARBA00022908"/>
    </source>
</evidence>
<dbReference type="GO" id="GO:0006310">
    <property type="term" value="P:DNA recombination"/>
    <property type="evidence" value="ECO:0007669"/>
    <property type="project" value="UniProtKB-KW"/>
</dbReference>
<dbReference type="EMBL" id="ADCP02000002">
    <property type="protein sequence ID" value="EFV45893.2"/>
    <property type="molecule type" value="Genomic_DNA"/>
</dbReference>
<evidence type="ECO:0000256" key="3">
    <source>
        <dbReference type="ARBA" id="ARBA00023125"/>
    </source>
</evidence>
<dbReference type="AlphaFoldDB" id="E5Y290"/>
<dbReference type="STRING" id="563192.HMPREF0179_00300"/>
<organism evidence="8 9">
    <name type="scientific">Bilophila wadsworthia (strain 3_1_6)</name>
    <dbReference type="NCBI Taxonomy" id="563192"/>
    <lineage>
        <taxon>Bacteria</taxon>
        <taxon>Pseudomonadati</taxon>
        <taxon>Thermodesulfobacteriota</taxon>
        <taxon>Desulfovibrionia</taxon>
        <taxon>Desulfovibrionales</taxon>
        <taxon>Desulfovibrionaceae</taxon>
        <taxon>Bilophila</taxon>
    </lineage>
</organism>
<keyword evidence="4" id="KW-0233">DNA recombination</keyword>
<dbReference type="InterPro" id="IPR011010">
    <property type="entry name" value="DNA_brk_join_enz"/>
</dbReference>
<dbReference type="SUPFAM" id="SSF56349">
    <property type="entry name" value="DNA breaking-rejoining enzymes"/>
    <property type="match status" value="1"/>
</dbReference>
<evidence type="ECO:0000259" key="7">
    <source>
        <dbReference type="PROSITE" id="PS51900"/>
    </source>
</evidence>
<dbReference type="InterPro" id="IPR002104">
    <property type="entry name" value="Integrase_catalytic"/>
</dbReference>
<dbReference type="GO" id="GO:0007059">
    <property type="term" value="P:chromosome segregation"/>
    <property type="evidence" value="ECO:0007669"/>
    <property type="project" value="UniProtKB-KW"/>
</dbReference>
<dbReference type="Pfam" id="PF00589">
    <property type="entry name" value="Phage_integrase"/>
    <property type="match status" value="1"/>
</dbReference>
<evidence type="ECO:0000313" key="9">
    <source>
        <dbReference type="Proteomes" id="UP000006034"/>
    </source>
</evidence>
<dbReference type="PROSITE" id="PS51900">
    <property type="entry name" value="CB"/>
    <property type="match status" value="1"/>
</dbReference>
<evidence type="ECO:0000259" key="6">
    <source>
        <dbReference type="PROSITE" id="PS51898"/>
    </source>
</evidence>
<comment type="caution">
    <text evidence="8">The sequence shown here is derived from an EMBL/GenBank/DDBJ whole genome shotgun (WGS) entry which is preliminary data.</text>
</comment>
<dbReference type="InterPro" id="IPR010998">
    <property type="entry name" value="Integrase_recombinase_N"/>
</dbReference>
<feature type="domain" description="Core-binding (CB)" evidence="7">
    <location>
        <begin position="33"/>
        <end position="129"/>
    </location>
</feature>
<keyword evidence="1" id="KW-0159">Chromosome partition</keyword>
<protein>
    <submittedName>
        <fullName evidence="8">Integrase/recombinase XerD</fullName>
    </submittedName>
</protein>
<dbReference type="GO" id="GO:0015074">
    <property type="term" value="P:DNA integration"/>
    <property type="evidence" value="ECO:0007669"/>
    <property type="project" value="UniProtKB-KW"/>
</dbReference>
<dbReference type="eggNOG" id="COG4974">
    <property type="taxonomic scope" value="Bacteria"/>
</dbReference>
<feature type="domain" description="Tyr recombinase" evidence="6">
    <location>
        <begin position="156"/>
        <end position="337"/>
    </location>
</feature>
<sequence length="341" mass="39012">MPLPALSSTQLPEAIPDWTQLDRKRVLEHFMLSRDYENIAEYISFQSDLLPDERVILFFLHAVYANSTKTIELYALYVIGLFNYAKKSFNQLKAWDIDAYLRHLTNKGLKPSSRNTAAATLRSFFRHLVDSGVCTVNPAAFLKRKRNDGKGSLPGHLSHSLGRDELERLFAGMEEVGAPFRDIVLFRVLFMTGLRAEEAVSLKWMNVINWQGRWYLDVLGKGSKARRVYLPQKAQAALEELRRHTSPRPEYPIFENLRHRGRPISRHGLYALVKKWSSLVISRGDVSPHWFRHSCFTQLASRGARLESIQALAGHANIQTTMHYNEAAQLMSPASAIFDEE</sequence>
<dbReference type="Proteomes" id="UP000006034">
    <property type="component" value="Unassembled WGS sequence"/>
</dbReference>
<keyword evidence="9" id="KW-1185">Reference proteome</keyword>
<evidence type="ECO:0000256" key="1">
    <source>
        <dbReference type="ARBA" id="ARBA00022829"/>
    </source>
</evidence>
<evidence type="ECO:0000256" key="4">
    <source>
        <dbReference type="ARBA" id="ARBA00023172"/>
    </source>
</evidence>
<keyword evidence="2" id="KW-0229">DNA integration</keyword>
<dbReference type="Gene3D" id="1.10.443.10">
    <property type="entry name" value="Intergrase catalytic core"/>
    <property type="match status" value="1"/>
</dbReference>
<reference evidence="8 9" key="1">
    <citation type="submission" date="2010-10" db="EMBL/GenBank/DDBJ databases">
        <authorList>
            <consortium name="The Broad Institute Genome Sequencing Platform"/>
            <person name="Ward D."/>
            <person name="Earl A."/>
            <person name="Feldgarden M."/>
            <person name="Young S.K."/>
            <person name="Gargeya S."/>
            <person name="Zeng Q."/>
            <person name="Alvarado L."/>
            <person name="Berlin A."/>
            <person name="Bochicchio J."/>
            <person name="Chapman S.B."/>
            <person name="Chen Z."/>
            <person name="Freedman E."/>
            <person name="Gellesch M."/>
            <person name="Goldberg J."/>
            <person name="Griggs A."/>
            <person name="Gujja S."/>
            <person name="Heilman E."/>
            <person name="Heiman D."/>
            <person name="Howarth C."/>
            <person name="Mehta T."/>
            <person name="Neiman D."/>
            <person name="Pearson M."/>
            <person name="Roberts A."/>
            <person name="Saif S."/>
            <person name="Shea T."/>
            <person name="Shenoy N."/>
            <person name="Sisk P."/>
            <person name="Stolte C."/>
            <person name="Sykes S."/>
            <person name="White J."/>
            <person name="Yandava C."/>
            <person name="Allen-Vercoe E."/>
            <person name="Sibley C."/>
            <person name="Ambrose C.E."/>
            <person name="Strauss J."/>
            <person name="Daigneault M."/>
            <person name="Haas B."/>
            <person name="Nusbaum C."/>
            <person name="Birren B."/>
        </authorList>
    </citation>
    <scope>NUCLEOTIDE SEQUENCE [LARGE SCALE GENOMIC DNA]</scope>
    <source>
        <strain evidence="8 9">3_1_6</strain>
    </source>
</reference>
<evidence type="ECO:0000313" key="8">
    <source>
        <dbReference type="EMBL" id="EFV45893.2"/>
    </source>
</evidence>
<dbReference type="InterPro" id="IPR004107">
    <property type="entry name" value="Integrase_SAM-like_N"/>
</dbReference>